<keyword evidence="5 8" id="KW-1133">Transmembrane helix</keyword>
<evidence type="ECO:0000256" key="3">
    <source>
        <dbReference type="ARBA" id="ARBA00022448"/>
    </source>
</evidence>
<evidence type="ECO:0000259" key="10">
    <source>
        <dbReference type="Pfam" id="PF12621"/>
    </source>
</evidence>
<dbReference type="InterPro" id="IPR027815">
    <property type="entry name" value="CSC1/OSCA1-like_cyt"/>
</dbReference>
<feature type="transmembrane region" description="Helical" evidence="8">
    <location>
        <begin position="452"/>
        <end position="480"/>
    </location>
</feature>
<organism evidence="13 14">
    <name type="scientific">Pseudopithomyces chartarum</name>
    <dbReference type="NCBI Taxonomy" id="1892770"/>
    <lineage>
        <taxon>Eukaryota</taxon>
        <taxon>Fungi</taxon>
        <taxon>Dikarya</taxon>
        <taxon>Ascomycota</taxon>
        <taxon>Pezizomycotina</taxon>
        <taxon>Dothideomycetes</taxon>
        <taxon>Pleosporomycetidae</taxon>
        <taxon>Pleosporales</taxon>
        <taxon>Massarineae</taxon>
        <taxon>Didymosphaeriaceae</taxon>
        <taxon>Pseudopithomyces</taxon>
    </lineage>
</organism>
<keyword evidence="4 8" id="KW-0812">Transmembrane</keyword>
<dbReference type="PANTHER" id="PTHR13018:SF26">
    <property type="entry name" value="DOMAIN PROTEIN, PUTATIVE (AFU_ORTHOLOGUE AFUA_5G10920)-RELATED"/>
    <property type="match status" value="1"/>
</dbReference>
<feature type="domain" description="CSC1/OSCA1-like N-terminal transmembrane" evidence="11">
    <location>
        <begin position="44"/>
        <end position="192"/>
    </location>
</feature>
<feature type="transmembrane region" description="Helical" evidence="8">
    <location>
        <begin position="692"/>
        <end position="713"/>
    </location>
</feature>
<feature type="transmembrane region" description="Helical" evidence="8">
    <location>
        <begin position="124"/>
        <end position="143"/>
    </location>
</feature>
<feature type="transmembrane region" description="Helical" evidence="8">
    <location>
        <begin position="667"/>
        <end position="686"/>
    </location>
</feature>
<evidence type="ECO:0008006" key="15">
    <source>
        <dbReference type="Google" id="ProtNLM"/>
    </source>
</evidence>
<comment type="caution">
    <text evidence="13">The sequence shown here is derived from an EMBL/GenBank/DDBJ whole genome shotgun (WGS) entry which is preliminary data.</text>
</comment>
<evidence type="ECO:0000256" key="2">
    <source>
        <dbReference type="ARBA" id="ARBA00007779"/>
    </source>
</evidence>
<evidence type="ECO:0000256" key="1">
    <source>
        <dbReference type="ARBA" id="ARBA00004141"/>
    </source>
</evidence>
<feature type="transmembrane region" description="Helical" evidence="8">
    <location>
        <begin position="171"/>
        <end position="190"/>
    </location>
</feature>
<sequence>MASMHFSARRVSQLDGRADRSPPQDDGVAGSNRDQPEDSSLSSLVSTLVPTLIIAVVFVTLFLIFRRSFRRLYAPRTYIDSLGDHRKTPAPSNGFFGWIKDFRSIKDEYILDHQSIDGYLFVRFFKLLIVLCFLGCVVTWPVLFPINATGGAGKKQLNLLSMSNVKDVNRYYAHALISFVFMMLVMIIIARESFFTVNLRQAYRRSPFGASRLSSKTILFTNVPKNITQDTLFEMFPGVKHAWVASNCKELQELVDDRDDTAMKLENGEIQLSRDANLNRIKTEKGKKAYKAGEGVDHFANPKDRPTHRLKFLVGKKVDTITYGRQHLAELIPKIEAEQDKHWQGKAELVGAVFLEFDTQRSAQDAWLLMQKRKTKPNSKMSARQLGVLPQEVVWNNLRIGTAEHWIRWLAATAFISVGIIFFAVPVTFVGIVSKIQFLTKTFSWLEWINDIPPVILGVITGLLPVVMLAVLMALVPIICRLMAKLAGWVTISQVELQTQSWYFAFQVVQVFLITTCASAATAVIQQVRDDPGSVLTVLSNNLPTASNFYISYFILFGLSSAAGTLLNIGGFVGIVLLGRILPGKTPRKIWQKLVNLSAPAWGSEFPKWTNLGVIALTYSGIAPLVMGFATVGFSLIYVAFRYNFLYCYETNIDTRGEAYQRALRQLITGVYLSELCLIGLFAIATGDNTAAAGPLAIECVLLALTIIGHLSLRKALVNHEARVAYTDPTPATTSLEQGLSQAVTPEKEASATSGPNVAPKPTRVPGFLHNLINPDRNSTPQLSSRLDQFYHQPQEPLPLEIAKRAFFNPAITSPTPVLWLVHDDMGISEREVKDTMREVPGLHITDDQAYFNEKNKVVWKGQEEGKAKEAPVWEEKVVY</sequence>
<dbReference type="InterPro" id="IPR045122">
    <property type="entry name" value="Csc1-like"/>
</dbReference>
<dbReference type="GO" id="GO:0005886">
    <property type="term" value="C:plasma membrane"/>
    <property type="evidence" value="ECO:0007669"/>
    <property type="project" value="TreeGrafter"/>
</dbReference>
<evidence type="ECO:0000313" key="13">
    <source>
        <dbReference type="EMBL" id="KAK3214621.1"/>
    </source>
</evidence>
<dbReference type="InterPro" id="IPR032880">
    <property type="entry name" value="CSC1/OSCA1-like_N"/>
</dbReference>
<evidence type="ECO:0000259" key="12">
    <source>
        <dbReference type="Pfam" id="PF14703"/>
    </source>
</evidence>
<evidence type="ECO:0000259" key="9">
    <source>
        <dbReference type="Pfam" id="PF02714"/>
    </source>
</evidence>
<evidence type="ECO:0000313" key="14">
    <source>
        <dbReference type="Proteomes" id="UP001280581"/>
    </source>
</evidence>
<gene>
    <name evidence="13" type="ORF">GRF29_19g740427</name>
</gene>
<keyword evidence="14" id="KW-1185">Reference proteome</keyword>
<evidence type="ECO:0000256" key="8">
    <source>
        <dbReference type="SAM" id="Phobius"/>
    </source>
</evidence>
<dbReference type="InterPro" id="IPR022257">
    <property type="entry name" value="PHM7_ext"/>
</dbReference>
<dbReference type="InterPro" id="IPR003864">
    <property type="entry name" value="CSC1/OSCA1-like_7TM"/>
</dbReference>
<dbReference type="EMBL" id="WVTA01000003">
    <property type="protein sequence ID" value="KAK3214621.1"/>
    <property type="molecule type" value="Genomic_DNA"/>
</dbReference>
<keyword evidence="6 8" id="KW-0472">Membrane</keyword>
<name>A0AAN6M5E0_9PLEO</name>
<feature type="transmembrane region" description="Helical" evidence="8">
    <location>
        <begin position="550"/>
        <end position="578"/>
    </location>
</feature>
<feature type="domain" description="10TM putative phosphate transporter extracellular tail" evidence="10">
    <location>
        <begin position="780"/>
        <end position="862"/>
    </location>
</feature>
<dbReference type="Pfam" id="PF02714">
    <property type="entry name" value="RSN1_7TM"/>
    <property type="match status" value="1"/>
</dbReference>
<feature type="transmembrane region" description="Helical" evidence="8">
    <location>
        <begin position="625"/>
        <end position="646"/>
    </location>
</feature>
<dbReference type="Pfam" id="PF12621">
    <property type="entry name" value="PHM7_ext"/>
    <property type="match status" value="1"/>
</dbReference>
<dbReference type="AlphaFoldDB" id="A0AAN6M5E0"/>
<evidence type="ECO:0000256" key="6">
    <source>
        <dbReference type="ARBA" id="ARBA00023136"/>
    </source>
</evidence>
<comment type="similarity">
    <text evidence="2">Belongs to the CSC1 (TC 1.A.17) family.</text>
</comment>
<feature type="domain" description="CSC1/OSCA1-like cytosolic" evidence="12">
    <location>
        <begin position="215"/>
        <end position="397"/>
    </location>
</feature>
<feature type="transmembrane region" description="Helical" evidence="8">
    <location>
        <begin position="44"/>
        <end position="65"/>
    </location>
</feature>
<dbReference type="Pfam" id="PF14703">
    <property type="entry name" value="PHM7_cyt"/>
    <property type="match status" value="1"/>
</dbReference>
<dbReference type="Pfam" id="PF13967">
    <property type="entry name" value="RSN1_TM"/>
    <property type="match status" value="1"/>
</dbReference>
<feature type="region of interest" description="Disordered" evidence="7">
    <location>
        <begin position="1"/>
        <end position="40"/>
    </location>
</feature>
<evidence type="ECO:0000259" key="11">
    <source>
        <dbReference type="Pfam" id="PF13967"/>
    </source>
</evidence>
<dbReference type="GO" id="GO:0005227">
    <property type="term" value="F:calcium-activated cation channel activity"/>
    <property type="evidence" value="ECO:0007669"/>
    <property type="project" value="InterPro"/>
</dbReference>
<dbReference type="PANTHER" id="PTHR13018">
    <property type="entry name" value="PROBABLE MEMBRANE PROTEIN DUF221-RELATED"/>
    <property type="match status" value="1"/>
</dbReference>
<reference evidence="13 14" key="1">
    <citation type="submission" date="2021-02" db="EMBL/GenBank/DDBJ databases">
        <title>Genome assembly of Pseudopithomyces chartarum.</title>
        <authorList>
            <person name="Jauregui R."/>
            <person name="Singh J."/>
            <person name="Voisey C."/>
        </authorList>
    </citation>
    <scope>NUCLEOTIDE SEQUENCE [LARGE SCALE GENOMIC DNA]</scope>
    <source>
        <strain evidence="13 14">AGR01</strain>
    </source>
</reference>
<feature type="transmembrane region" description="Helical" evidence="8">
    <location>
        <begin position="501"/>
        <end position="525"/>
    </location>
</feature>
<comment type="subcellular location">
    <subcellularLocation>
        <location evidence="1">Membrane</location>
        <topology evidence="1">Multi-pass membrane protein</topology>
    </subcellularLocation>
</comment>
<protein>
    <recommendedName>
        <fullName evidence="15">DUF221-domain-containing protein</fullName>
    </recommendedName>
</protein>
<feature type="transmembrane region" description="Helical" evidence="8">
    <location>
        <begin position="409"/>
        <end position="432"/>
    </location>
</feature>
<feature type="domain" description="CSC1/OSCA1-like 7TM region" evidence="9">
    <location>
        <begin position="408"/>
        <end position="682"/>
    </location>
</feature>
<evidence type="ECO:0000256" key="7">
    <source>
        <dbReference type="SAM" id="MobiDB-lite"/>
    </source>
</evidence>
<evidence type="ECO:0000256" key="4">
    <source>
        <dbReference type="ARBA" id="ARBA00022692"/>
    </source>
</evidence>
<evidence type="ECO:0000256" key="5">
    <source>
        <dbReference type="ARBA" id="ARBA00022989"/>
    </source>
</evidence>
<proteinExistence type="inferred from homology"/>
<accession>A0AAN6M5E0</accession>
<keyword evidence="3" id="KW-0813">Transport</keyword>
<dbReference type="Proteomes" id="UP001280581">
    <property type="component" value="Unassembled WGS sequence"/>
</dbReference>